<organism evidence="2 3">
    <name type="scientific">Sporomusa malonica</name>
    <dbReference type="NCBI Taxonomy" id="112901"/>
    <lineage>
        <taxon>Bacteria</taxon>
        <taxon>Bacillati</taxon>
        <taxon>Bacillota</taxon>
        <taxon>Negativicutes</taxon>
        <taxon>Selenomonadales</taxon>
        <taxon>Sporomusaceae</taxon>
        <taxon>Sporomusa</taxon>
    </lineage>
</organism>
<dbReference type="InterPro" id="IPR052911">
    <property type="entry name" value="Corrinoid_activation_enz"/>
</dbReference>
<proteinExistence type="predicted"/>
<dbReference type="Pfam" id="PF17651">
    <property type="entry name" value="Raco_middle"/>
    <property type="match status" value="1"/>
</dbReference>
<dbReference type="Pfam" id="PF00111">
    <property type="entry name" value="Fer2"/>
    <property type="match status" value="1"/>
</dbReference>
<gene>
    <name evidence="2" type="ORF">SAMN04488500_103231</name>
</gene>
<feature type="domain" description="2Fe-2S ferredoxin-type" evidence="1">
    <location>
        <begin position="6"/>
        <end position="96"/>
    </location>
</feature>
<dbReference type="CDD" id="cd00207">
    <property type="entry name" value="fer2"/>
    <property type="match status" value="1"/>
</dbReference>
<dbReference type="Gene3D" id="3.30.420.480">
    <property type="entry name" value="Domain of unknown function (DUF4445)"/>
    <property type="match status" value="1"/>
</dbReference>
<protein>
    <submittedName>
        <fullName evidence="2">Uncharacterized 2Fe-2 and 4Fe-4S clusters-containing protein, contains DUF4445 domain</fullName>
    </submittedName>
</protein>
<sequence>MIKPSPTYHLLIEGDDGRCLACSPEDTILRSLINGGLFVEANCGGRGTCGKCKVQVIAGQVTNKEGLPIKPNQDNTYLACQIYPQSDITIRLKTAEASQKGQALDIVSDGGAPLIKKVVLAPVYPTVDNHYSLQDMIGQALAAPGAVGGGSSSPVLIDDSAMLRRLAAVVETKPELITVTLLDNKAMAIEAHDTSSVLYGVAFDIGTTTVVGMLVDLNVGKVVEVRSRNNPQASLGADVISRIQATHELEGGLERLSQLIRYCLNQIIAELCTAAGIDPNQVYAVTIAGNATMAHLVLEISPSTLVRKPYAALFKYMSPLNPQDIELEINPQGKIMVLPNIASFVGSDTTAAILAVDQDISETPMLMVDLGTNGEMVIGDGNKLYACSTAAGPAFEGAHIRDGMRAADGAIADVVITEQAVLVQTIGSAKPTGICGSGIVKAVAELVKAGILDPSGRFNKSAAAKLPVSLCQRLKNNDGQWEFVLVEGKQTASGTDISITQADVRQIQLVKSSICTGIHFLMEKLPPETVFKVCLAGAFGNYVDIDSALRIGMLPGFKKECVCSVGNAAGTGAVQALLSADKMQRCVTIASKVGYLELAAQPGFQNRFLKNLSFPKA</sequence>
<dbReference type="Gene3D" id="3.10.20.30">
    <property type="match status" value="1"/>
</dbReference>
<reference evidence="2 3" key="1">
    <citation type="submission" date="2017-04" db="EMBL/GenBank/DDBJ databases">
        <authorList>
            <person name="Afonso C.L."/>
            <person name="Miller P.J."/>
            <person name="Scott M.A."/>
            <person name="Spackman E."/>
            <person name="Goraichik I."/>
            <person name="Dimitrov K.M."/>
            <person name="Suarez D.L."/>
            <person name="Swayne D.E."/>
        </authorList>
    </citation>
    <scope>NUCLEOTIDE SEQUENCE [LARGE SCALE GENOMIC DNA]</scope>
    <source>
        <strain evidence="2 3">DSM 5090</strain>
    </source>
</reference>
<evidence type="ECO:0000259" key="1">
    <source>
        <dbReference type="PROSITE" id="PS51085"/>
    </source>
</evidence>
<keyword evidence="3" id="KW-1185">Reference proteome</keyword>
<dbReference type="STRING" id="112901.SAMN04488500_103231"/>
<evidence type="ECO:0000313" key="2">
    <source>
        <dbReference type="EMBL" id="SMC46765.1"/>
    </source>
</evidence>
<dbReference type="InterPro" id="IPR012675">
    <property type="entry name" value="Beta-grasp_dom_sf"/>
</dbReference>
<dbReference type="Pfam" id="PF14574">
    <property type="entry name" value="RACo_C_ter"/>
    <property type="match status" value="1"/>
</dbReference>
<dbReference type="InterPro" id="IPR043129">
    <property type="entry name" value="ATPase_NBD"/>
</dbReference>
<dbReference type="PROSITE" id="PS51085">
    <property type="entry name" value="2FE2S_FER_2"/>
    <property type="match status" value="1"/>
</dbReference>
<name>A0A1W1ZE63_9FIRM</name>
<evidence type="ECO:0000313" key="3">
    <source>
        <dbReference type="Proteomes" id="UP000192738"/>
    </source>
</evidence>
<dbReference type="PANTHER" id="PTHR42895:SF2">
    <property type="entry name" value="IRON-SULFUR CLUSTER PROTEIN"/>
    <property type="match status" value="1"/>
</dbReference>
<dbReference type="InterPro" id="IPR027980">
    <property type="entry name" value="RACo_C"/>
</dbReference>
<dbReference type="OrthoDB" id="9810588at2"/>
<dbReference type="Proteomes" id="UP000192738">
    <property type="component" value="Unassembled WGS sequence"/>
</dbReference>
<dbReference type="PANTHER" id="PTHR42895">
    <property type="entry name" value="IRON-SULFUR CLUSTER-BINDING PROTEIN-RELATED"/>
    <property type="match status" value="1"/>
</dbReference>
<accession>A0A1W1ZE63</accession>
<dbReference type="GO" id="GO:0051536">
    <property type="term" value="F:iron-sulfur cluster binding"/>
    <property type="evidence" value="ECO:0007669"/>
    <property type="project" value="InterPro"/>
</dbReference>
<dbReference type="SUPFAM" id="SSF53067">
    <property type="entry name" value="Actin-like ATPase domain"/>
    <property type="match status" value="1"/>
</dbReference>
<dbReference type="InterPro" id="IPR041414">
    <property type="entry name" value="Raco-like_middle"/>
</dbReference>
<dbReference type="RefSeq" id="WP_084574560.1">
    <property type="nucleotide sequence ID" value="NZ_CP155572.1"/>
</dbReference>
<dbReference type="InterPro" id="IPR036010">
    <property type="entry name" value="2Fe-2S_ferredoxin-like_sf"/>
</dbReference>
<dbReference type="AlphaFoldDB" id="A0A1W1ZE63"/>
<dbReference type="InterPro" id="IPR001041">
    <property type="entry name" value="2Fe-2S_ferredoxin-type"/>
</dbReference>
<dbReference type="InterPro" id="IPR042259">
    <property type="entry name" value="Raco-like_middle_sf"/>
</dbReference>
<dbReference type="SUPFAM" id="SSF54292">
    <property type="entry name" value="2Fe-2S ferredoxin-like"/>
    <property type="match status" value="1"/>
</dbReference>
<dbReference type="EMBL" id="FWXI01000003">
    <property type="protein sequence ID" value="SMC46765.1"/>
    <property type="molecule type" value="Genomic_DNA"/>
</dbReference>